<dbReference type="PANTHER" id="PTHR35519:SF2">
    <property type="entry name" value="PH DOMAIN PROTEIN"/>
    <property type="match status" value="1"/>
</dbReference>
<keyword evidence="2" id="KW-1133">Transmembrane helix</keyword>
<dbReference type="AlphaFoldDB" id="A0A6H0XIW6"/>
<dbReference type="InterPro" id="IPR025187">
    <property type="entry name" value="DUF4112"/>
</dbReference>
<dbReference type="Proteomes" id="UP000503462">
    <property type="component" value="Chromosome 1"/>
</dbReference>
<dbReference type="PANTHER" id="PTHR35519">
    <property type="entry name" value="MEMBRANE PROTEINS"/>
    <property type="match status" value="1"/>
</dbReference>
<reference evidence="3 4" key="1">
    <citation type="journal article" date="2016" name="Sci. Rep.">
        <title>Peltaster fructicola genome reveals evolution from an invasive phytopathogen to an ectophytic parasite.</title>
        <authorList>
            <person name="Xu C."/>
            <person name="Chen H."/>
            <person name="Gleason M.L."/>
            <person name="Xu J.R."/>
            <person name="Liu H."/>
            <person name="Zhang R."/>
            <person name="Sun G."/>
        </authorList>
    </citation>
    <scope>NUCLEOTIDE SEQUENCE [LARGE SCALE GENOMIC DNA]</scope>
    <source>
        <strain evidence="3 4">LNHT1506</strain>
    </source>
</reference>
<name>A0A6H0XIW6_9PEZI</name>
<proteinExistence type="predicted"/>
<feature type="compositionally biased region" description="Polar residues" evidence="1">
    <location>
        <begin position="263"/>
        <end position="272"/>
    </location>
</feature>
<evidence type="ECO:0000256" key="1">
    <source>
        <dbReference type="SAM" id="MobiDB-lite"/>
    </source>
</evidence>
<dbReference type="Pfam" id="PF13430">
    <property type="entry name" value="DUF4112"/>
    <property type="match status" value="1"/>
</dbReference>
<feature type="compositionally biased region" description="Low complexity" evidence="1">
    <location>
        <begin position="234"/>
        <end position="246"/>
    </location>
</feature>
<organism evidence="3 4">
    <name type="scientific">Peltaster fructicola</name>
    <dbReference type="NCBI Taxonomy" id="286661"/>
    <lineage>
        <taxon>Eukaryota</taxon>
        <taxon>Fungi</taxon>
        <taxon>Dikarya</taxon>
        <taxon>Ascomycota</taxon>
        <taxon>Pezizomycotina</taxon>
        <taxon>Dothideomycetes</taxon>
        <taxon>Dothideomycetes incertae sedis</taxon>
        <taxon>Peltaster</taxon>
    </lineage>
</organism>
<protein>
    <recommendedName>
        <fullName evidence="5">PH domain-containing protein</fullName>
    </recommendedName>
</protein>
<evidence type="ECO:0008006" key="5">
    <source>
        <dbReference type="Google" id="ProtNLM"/>
    </source>
</evidence>
<evidence type="ECO:0000313" key="3">
    <source>
        <dbReference type="EMBL" id="QIW94653.1"/>
    </source>
</evidence>
<gene>
    <name evidence="3" type="ORF">AMS68_000171</name>
</gene>
<accession>A0A6H0XIW6</accession>
<feature type="region of interest" description="Disordered" evidence="1">
    <location>
        <begin position="173"/>
        <end position="272"/>
    </location>
</feature>
<feature type="transmembrane region" description="Helical" evidence="2">
    <location>
        <begin position="87"/>
        <end position="109"/>
    </location>
</feature>
<sequence length="272" mass="30507">MAGFVAKNAANLVLKKQMKAYKAKKVESGDDPYFAMIEDPRRPGKFKKVKKTIPTYIPEHDALILASVRKTAYRLDMCLFNFAGIRFGWEAVIGIIPAIGDVIGVLLAISVYKKCQKVEGGLDSSTSLQMLINIALDFAVGLIPFLGDIADAAFKCNTKNARLLEVYLDKKHRPRNQGRDERDHINVDKQRVKKNRQSGIYLRNDPPPATTFEDFSDEEGERQDFIRQGNVAHVQEPQPTVPQQTQRSGGWLDSIRGKKQNRAEMSQTTGTV</sequence>
<dbReference type="EMBL" id="CP051139">
    <property type="protein sequence ID" value="QIW94653.1"/>
    <property type="molecule type" value="Genomic_DNA"/>
</dbReference>
<evidence type="ECO:0000256" key="2">
    <source>
        <dbReference type="SAM" id="Phobius"/>
    </source>
</evidence>
<keyword evidence="4" id="KW-1185">Reference proteome</keyword>
<feature type="compositionally biased region" description="Basic and acidic residues" evidence="1">
    <location>
        <begin position="177"/>
        <end position="190"/>
    </location>
</feature>
<dbReference type="OrthoDB" id="2103474at2759"/>
<keyword evidence="2" id="KW-0472">Membrane</keyword>
<keyword evidence="2" id="KW-0812">Transmembrane</keyword>
<evidence type="ECO:0000313" key="4">
    <source>
        <dbReference type="Proteomes" id="UP000503462"/>
    </source>
</evidence>